<organism evidence="12 13">
    <name type="scientific">Triplophysa tibetana</name>
    <dbReference type="NCBI Taxonomy" id="1572043"/>
    <lineage>
        <taxon>Eukaryota</taxon>
        <taxon>Metazoa</taxon>
        <taxon>Chordata</taxon>
        <taxon>Craniata</taxon>
        <taxon>Vertebrata</taxon>
        <taxon>Euteleostomi</taxon>
        <taxon>Actinopterygii</taxon>
        <taxon>Neopterygii</taxon>
        <taxon>Teleostei</taxon>
        <taxon>Ostariophysi</taxon>
        <taxon>Cypriniformes</taxon>
        <taxon>Nemacheilidae</taxon>
        <taxon>Triplophysa</taxon>
    </lineage>
</organism>
<dbReference type="GO" id="GO:0006954">
    <property type="term" value="P:inflammatory response"/>
    <property type="evidence" value="ECO:0007669"/>
    <property type="project" value="UniProtKB-KW"/>
</dbReference>
<dbReference type="PANTHER" id="PTHR23169">
    <property type="entry name" value="ENVOPLAKIN"/>
    <property type="match status" value="1"/>
</dbReference>
<dbReference type="GO" id="GO:0005829">
    <property type="term" value="C:cytosol"/>
    <property type="evidence" value="ECO:0007669"/>
    <property type="project" value="UniProtKB-SubCell"/>
</dbReference>
<dbReference type="PROSITE" id="PS50209">
    <property type="entry name" value="CARD"/>
    <property type="match status" value="1"/>
</dbReference>
<dbReference type="SUPFAM" id="SSF46966">
    <property type="entry name" value="Spectrin repeat"/>
    <property type="match status" value="1"/>
</dbReference>
<feature type="domain" description="CARD" evidence="11">
    <location>
        <begin position="460"/>
        <end position="550"/>
    </location>
</feature>
<dbReference type="Proteomes" id="UP000324632">
    <property type="component" value="Chromosome 24"/>
</dbReference>
<evidence type="ECO:0000256" key="5">
    <source>
        <dbReference type="ARBA" id="ARBA00022588"/>
    </source>
</evidence>
<keyword evidence="12" id="KW-0946">Virion</keyword>
<dbReference type="GO" id="GO:0042060">
    <property type="term" value="P:wound healing"/>
    <property type="evidence" value="ECO:0007669"/>
    <property type="project" value="TreeGrafter"/>
</dbReference>
<reference evidence="12 13" key="1">
    <citation type="journal article" date="2019" name="Mol. Ecol. Resour.">
        <title>Chromosome-level genome assembly of Triplophysa tibetana, a fish adapted to the harsh high-altitude environment of the Tibetan Plateau.</title>
        <authorList>
            <person name="Yang X."/>
            <person name="Liu H."/>
            <person name="Ma Z."/>
            <person name="Zou Y."/>
            <person name="Zou M."/>
            <person name="Mao Y."/>
            <person name="Li X."/>
            <person name="Wang H."/>
            <person name="Chen T."/>
            <person name="Wang W."/>
            <person name="Yang R."/>
        </authorList>
    </citation>
    <scope>NUCLEOTIDE SEQUENCE [LARGE SCALE GENOMIC DNA]</scope>
    <source>
        <strain evidence="12">TTIB1903HZAU</strain>
        <tissue evidence="12">Muscle</tissue>
    </source>
</reference>
<dbReference type="FunFam" id="1.20.58.60:FF:000030">
    <property type="entry name" value="Short stop, isoform K"/>
    <property type="match status" value="1"/>
</dbReference>
<dbReference type="EMBL" id="SOYY01000024">
    <property type="protein sequence ID" value="KAA0702812.1"/>
    <property type="molecule type" value="Genomic_DNA"/>
</dbReference>
<keyword evidence="4" id="KW-0597">Phosphoprotein</keyword>
<keyword evidence="5" id="KW-0399">Innate immunity</keyword>
<dbReference type="InterPro" id="IPR018159">
    <property type="entry name" value="Spectrin/alpha-actinin"/>
</dbReference>
<dbReference type="Gene3D" id="2.30.30.40">
    <property type="entry name" value="SH3 Domains"/>
    <property type="match status" value="1"/>
</dbReference>
<dbReference type="InterPro" id="IPR033516">
    <property type="entry name" value="CARD8/ASC/NALP1_CARD"/>
</dbReference>
<gene>
    <name evidence="12" type="ORF">E1301_Tti016588</name>
</gene>
<dbReference type="GO" id="GO:0016020">
    <property type="term" value="C:membrane"/>
    <property type="evidence" value="ECO:0007669"/>
    <property type="project" value="TreeGrafter"/>
</dbReference>
<dbReference type="GO" id="GO:0045104">
    <property type="term" value="P:intermediate filament cytoskeleton organization"/>
    <property type="evidence" value="ECO:0007669"/>
    <property type="project" value="InterPro"/>
</dbReference>
<keyword evidence="7" id="KW-0391">Immunity</keyword>
<evidence type="ECO:0000256" key="2">
    <source>
        <dbReference type="ARBA" id="ARBA00009109"/>
    </source>
</evidence>
<comment type="subcellular location">
    <subcellularLocation>
        <location evidence="1">Cytoplasm</location>
        <location evidence="1">Cytosol</location>
    </subcellularLocation>
</comment>
<evidence type="ECO:0000256" key="1">
    <source>
        <dbReference type="ARBA" id="ARBA00004514"/>
    </source>
</evidence>
<keyword evidence="9" id="KW-0395">Inflammatory response</keyword>
<dbReference type="GO" id="GO:0005882">
    <property type="term" value="C:intermediate filament"/>
    <property type="evidence" value="ECO:0007669"/>
    <property type="project" value="TreeGrafter"/>
</dbReference>
<dbReference type="Gene3D" id="1.20.58.60">
    <property type="match status" value="3"/>
</dbReference>
<dbReference type="GO" id="GO:0045087">
    <property type="term" value="P:innate immune response"/>
    <property type="evidence" value="ECO:0007669"/>
    <property type="project" value="UniProtKB-KW"/>
</dbReference>
<dbReference type="CDD" id="cd00176">
    <property type="entry name" value="SPEC"/>
    <property type="match status" value="1"/>
</dbReference>
<dbReference type="InterPro" id="IPR011029">
    <property type="entry name" value="DEATH-like_dom_sf"/>
</dbReference>
<keyword evidence="12" id="KW-0261">Viral envelope protein</keyword>
<keyword evidence="3" id="KW-0963">Cytoplasm</keyword>
<accession>A0A5A9MYM0</accession>
<dbReference type="Gene3D" id="1.10.533.10">
    <property type="entry name" value="Death Domain, Fas"/>
    <property type="match status" value="1"/>
</dbReference>
<evidence type="ECO:0000256" key="10">
    <source>
        <dbReference type="SAM" id="Coils"/>
    </source>
</evidence>
<dbReference type="Pfam" id="PF17902">
    <property type="entry name" value="SH3_10"/>
    <property type="match status" value="1"/>
</dbReference>
<comment type="caution">
    <text evidence="12">The sequence shown here is derived from an EMBL/GenBank/DDBJ whole genome shotgun (WGS) entry which is preliminary data.</text>
</comment>
<dbReference type="SUPFAM" id="SSF47986">
    <property type="entry name" value="DEATH domain"/>
    <property type="match status" value="1"/>
</dbReference>
<dbReference type="InterPro" id="IPR001315">
    <property type="entry name" value="CARD"/>
</dbReference>
<keyword evidence="6" id="KW-0677">Repeat</keyword>
<feature type="coiled-coil region" evidence="10">
    <location>
        <begin position="438"/>
        <end position="465"/>
    </location>
</feature>
<dbReference type="PANTHER" id="PTHR23169:SF10">
    <property type="entry name" value="PERIPLAKIN"/>
    <property type="match status" value="1"/>
</dbReference>
<evidence type="ECO:0000313" key="13">
    <source>
        <dbReference type="Proteomes" id="UP000324632"/>
    </source>
</evidence>
<dbReference type="InterPro" id="IPR055419">
    <property type="entry name" value="Spectrin_PEPL/EVPL"/>
</dbReference>
<dbReference type="InterPro" id="IPR041615">
    <property type="entry name" value="Desmoplakin_SH3"/>
</dbReference>
<dbReference type="GO" id="GO:0045296">
    <property type="term" value="F:cadherin binding"/>
    <property type="evidence" value="ECO:0007669"/>
    <property type="project" value="TreeGrafter"/>
</dbReference>
<comment type="similarity">
    <text evidence="2">Belongs to the plakin or cytolinker family.</text>
</comment>
<dbReference type="GO" id="GO:0042981">
    <property type="term" value="P:regulation of apoptotic process"/>
    <property type="evidence" value="ECO:0007669"/>
    <property type="project" value="InterPro"/>
</dbReference>
<evidence type="ECO:0000256" key="8">
    <source>
        <dbReference type="ARBA" id="ARBA00023054"/>
    </source>
</evidence>
<evidence type="ECO:0000256" key="7">
    <source>
        <dbReference type="ARBA" id="ARBA00022859"/>
    </source>
</evidence>
<dbReference type="Pfam" id="PF00619">
    <property type="entry name" value="CARD"/>
    <property type="match status" value="1"/>
</dbReference>
<dbReference type="Pfam" id="PF23160">
    <property type="entry name" value="Spectrin_1st_PEPL"/>
    <property type="match status" value="1"/>
</dbReference>
<evidence type="ECO:0000259" key="11">
    <source>
        <dbReference type="PROSITE" id="PS50209"/>
    </source>
</evidence>
<name>A0A5A9MYM0_9TELE</name>
<evidence type="ECO:0000256" key="4">
    <source>
        <dbReference type="ARBA" id="ARBA00022553"/>
    </source>
</evidence>
<keyword evidence="13" id="KW-1185">Reference proteome</keyword>
<keyword evidence="8 10" id="KW-0175">Coiled coil</keyword>
<protein>
    <submittedName>
        <fullName evidence="12">Periplakin 190 kDa paraneoplastic pemphigus antigen 195 kDa cornified envelope protein</fullName>
    </submittedName>
</protein>
<proteinExistence type="inferred from homology"/>
<evidence type="ECO:0000256" key="3">
    <source>
        <dbReference type="ARBA" id="ARBA00022490"/>
    </source>
</evidence>
<dbReference type="GO" id="GO:0005198">
    <property type="term" value="F:structural molecule activity"/>
    <property type="evidence" value="ECO:0007669"/>
    <property type="project" value="TreeGrafter"/>
</dbReference>
<evidence type="ECO:0000256" key="6">
    <source>
        <dbReference type="ARBA" id="ARBA00022737"/>
    </source>
</evidence>
<evidence type="ECO:0000313" key="12">
    <source>
        <dbReference type="EMBL" id="KAA0702812.1"/>
    </source>
</evidence>
<evidence type="ECO:0000256" key="9">
    <source>
        <dbReference type="ARBA" id="ARBA00023198"/>
    </source>
</evidence>
<dbReference type="CDD" id="cd08330">
    <property type="entry name" value="CARD_ASC_NALP1"/>
    <property type="match status" value="1"/>
</dbReference>
<sequence>MQINSDEVEKNIIQTEQNFKKDIKKIDEGNPLLYKEDTNKRILNSLVLLDGLDDNAVQATCFMHPQAEMIEKDIKNLRIRVMEIQKEHNRIYNITRSEHVPIVNWMKIIDEKLVNLNNKGFGEDLPTIENAVGEHNIFHSEVKALPQYINRDRGSDEQQAKYNKLLAASTARQKNLLRLRDYIQRCTTELSWMDQQAEEKITYDWSDANLDYPLRKRQYENFIAKCLESMENKITRLNDDGEQLIEQNHPGKNVIAAHTEAVHADWKEYLNLLICEENHLKNMDDYHKFHKDVQDTNDLLKRMEIEINQKYEPEFKDMYQIEGLIKELDDQAKAMDDYSECLKGLQERSLQVLPLIYRRETPQELLPITALCEYETFESTILRGNCYTLLRNYGPKWDVKDSSGCTMNIPGVCFIIPPTDPEAVFTTESLINQHKGIKQRMAVSKNALQTRLEELRRERTSGQGEQFIDKHRLKLINRVTNVDAILDELLQNKIISAQEYDDIRSKSTSSEKMRDLFTGPIKSGGTLGKDALYETLMNLQPLLMKDLGTQ</sequence>
<dbReference type="InterPro" id="IPR043197">
    <property type="entry name" value="Plakin"/>
</dbReference>
<dbReference type="AlphaFoldDB" id="A0A5A9MYM0"/>